<accession>A0ABR4A9K6</accession>
<evidence type="ECO:0000313" key="1">
    <source>
        <dbReference type="EMBL" id="KAL2042144.1"/>
    </source>
</evidence>
<comment type="caution">
    <text evidence="1">The sequence shown here is derived from an EMBL/GenBank/DDBJ whole genome shotgun (WGS) entry which is preliminary data.</text>
</comment>
<evidence type="ECO:0000313" key="2">
    <source>
        <dbReference type="Proteomes" id="UP001590950"/>
    </source>
</evidence>
<reference evidence="1 2" key="1">
    <citation type="submission" date="2024-09" db="EMBL/GenBank/DDBJ databases">
        <title>Rethinking Asexuality: The Enigmatic Case of Functional Sexual Genes in Lepraria (Stereocaulaceae).</title>
        <authorList>
            <person name="Doellman M."/>
            <person name="Sun Y."/>
            <person name="Barcenas-Pena A."/>
            <person name="Lumbsch H.T."/>
            <person name="Grewe F."/>
        </authorList>
    </citation>
    <scope>NUCLEOTIDE SEQUENCE [LARGE SCALE GENOMIC DNA]</scope>
    <source>
        <strain evidence="1 2">Mercado 3170</strain>
    </source>
</reference>
<keyword evidence="2" id="KW-1185">Reference proteome</keyword>
<name>A0ABR4A9K6_9LECA</name>
<gene>
    <name evidence="1" type="ORF">N7G274_005332</name>
</gene>
<sequence length="112" mass="12730">MVSDYNVQTHPSCLSTGADSASTQRQTEHRGFRSCFYFRMMVFCWAFEAVPLGVDGMILPSEIQHQAHRCCITDKEFPHHGNLNTLRMPYIKIMPDHDVHAGCTLIALPLLH</sequence>
<organism evidence="1 2">
    <name type="scientific">Stereocaulon virgatum</name>
    <dbReference type="NCBI Taxonomy" id="373712"/>
    <lineage>
        <taxon>Eukaryota</taxon>
        <taxon>Fungi</taxon>
        <taxon>Dikarya</taxon>
        <taxon>Ascomycota</taxon>
        <taxon>Pezizomycotina</taxon>
        <taxon>Lecanoromycetes</taxon>
        <taxon>OSLEUM clade</taxon>
        <taxon>Lecanoromycetidae</taxon>
        <taxon>Lecanorales</taxon>
        <taxon>Lecanorineae</taxon>
        <taxon>Stereocaulaceae</taxon>
        <taxon>Stereocaulon</taxon>
    </lineage>
</organism>
<protein>
    <submittedName>
        <fullName evidence="1">Uncharacterized protein</fullName>
    </submittedName>
</protein>
<dbReference type="EMBL" id="JBEFKJ010000015">
    <property type="protein sequence ID" value="KAL2042144.1"/>
    <property type="molecule type" value="Genomic_DNA"/>
</dbReference>
<proteinExistence type="predicted"/>
<dbReference type="Proteomes" id="UP001590950">
    <property type="component" value="Unassembled WGS sequence"/>
</dbReference>